<protein>
    <submittedName>
        <fullName evidence="1">Uncharacterized protein</fullName>
    </submittedName>
</protein>
<feature type="non-terminal residue" evidence="1">
    <location>
        <position position="73"/>
    </location>
</feature>
<evidence type="ECO:0000313" key="1">
    <source>
        <dbReference type="EMBL" id="KAJ8883941.1"/>
    </source>
</evidence>
<comment type="caution">
    <text evidence="1">The sequence shown here is derived from an EMBL/GenBank/DDBJ whole genome shotgun (WGS) entry which is preliminary data.</text>
</comment>
<sequence>MDWNCYRQRHCRRRRKVQGHIFFILKAQALTSNLQMNILRMLSPLEVVTDNGRTHNIGNKLSEMLSVIFIERM</sequence>
<gene>
    <name evidence="1" type="ORF">PR048_015797</name>
</gene>
<dbReference type="EMBL" id="JARBHB010000005">
    <property type="protein sequence ID" value="KAJ8883941.1"/>
    <property type="molecule type" value="Genomic_DNA"/>
</dbReference>
<name>A0ABQ9HIG9_9NEOP</name>
<dbReference type="Proteomes" id="UP001159363">
    <property type="component" value="Chromosome 4"/>
</dbReference>
<proteinExistence type="predicted"/>
<organism evidence="1 2">
    <name type="scientific">Dryococelus australis</name>
    <dbReference type="NCBI Taxonomy" id="614101"/>
    <lineage>
        <taxon>Eukaryota</taxon>
        <taxon>Metazoa</taxon>
        <taxon>Ecdysozoa</taxon>
        <taxon>Arthropoda</taxon>
        <taxon>Hexapoda</taxon>
        <taxon>Insecta</taxon>
        <taxon>Pterygota</taxon>
        <taxon>Neoptera</taxon>
        <taxon>Polyneoptera</taxon>
        <taxon>Phasmatodea</taxon>
        <taxon>Verophasmatodea</taxon>
        <taxon>Anareolatae</taxon>
        <taxon>Phasmatidae</taxon>
        <taxon>Eurycanthinae</taxon>
        <taxon>Dryococelus</taxon>
    </lineage>
</organism>
<evidence type="ECO:0000313" key="2">
    <source>
        <dbReference type="Proteomes" id="UP001159363"/>
    </source>
</evidence>
<accession>A0ABQ9HIG9</accession>
<reference evidence="1 2" key="1">
    <citation type="submission" date="2023-02" db="EMBL/GenBank/DDBJ databases">
        <title>LHISI_Scaffold_Assembly.</title>
        <authorList>
            <person name="Stuart O.P."/>
            <person name="Cleave R."/>
            <person name="Magrath M.J.L."/>
            <person name="Mikheyev A.S."/>
        </authorList>
    </citation>
    <scope>NUCLEOTIDE SEQUENCE [LARGE SCALE GENOMIC DNA]</scope>
    <source>
        <strain evidence="1">Daus_M_001</strain>
        <tissue evidence="1">Leg muscle</tissue>
    </source>
</reference>
<keyword evidence="2" id="KW-1185">Reference proteome</keyword>